<reference evidence="2" key="1">
    <citation type="submission" date="2013-06" db="EMBL/GenBank/DDBJ databases">
        <authorList>
            <person name="Zhao Q."/>
        </authorList>
    </citation>
    <scope>NUCLEOTIDE SEQUENCE</scope>
    <source>
        <strain evidence="2">cv. W1943</strain>
    </source>
</reference>
<dbReference type="EnsemblPlants" id="ORUFI02G38180.1">
    <property type="protein sequence ID" value="ORUFI02G38180.1"/>
    <property type="gene ID" value="ORUFI02G38180"/>
</dbReference>
<name>A0A0E0NMJ5_ORYRU</name>
<evidence type="ECO:0000313" key="1">
    <source>
        <dbReference type="EnsemblPlants" id="ORUFI02G38180.1"/>
    </source>
</evidence>
<protein>
    <submittedName>
        <fullName evidence="1">Uncharacterized protein</fullName>
    </submittedName>
</protein>
<accession>A0A0E0NMJ5</accession>
<organism evidence="1 2">
    <name type="scientific">Oryza rufipogon</name>
    <name type="common">Brownbeard rice</name>
    <name type="synonym">Asian wild rice</name>
    <dbReference type="NCBI Taxonomy" id="4529"/>
    <lineage>
        <taxon>Eukaryota</taxon>
        <taxon>Viridiplantae</taxon>
        <taxon>Streptophyta</taxon>
        <taxon>Embryophyta</taxon>
        <taxon>Tracheophyta</taxon>
        <taxon>Spermatophyta</taxon>
        <taxon>Magnoliopsida</taxon>
        <taxon>Liliopsida</taxon>
        <taxon>Poales</taxon>
        <taxon>Poaceae</taxon>
        <taxon>BOP clade</taxon>
        <taxon>Oryzoideae</taxon>
        <taxon>Oryzeae</taxon>
        <taxon>Oryzinae</taxon>
        <taxon>Oryza</taxon>
    </lineage>
</organism>
<dbReference type="Gramene" id="ORUFI02G38180.1">
    <property type="protein sequence ID" value="ORUFI02G38180.1"/>
    <property type="gene ID" value="ORUFI02G38180"/>
</dbReference>
<keyword evidence="2" id="KW-1185">Reference proteome</keyword>
<dbReference type="Proteomes" id="UP000008022">
    <property type="component" value="Unassembled WGS sequence"/>
</dbReference>
<dbReference type="AlphaFoldDB" id="A0A0E0NMJ5"/>
<evidence type="ECO:0000313" key="2">
    <source>
        <dbReference type="Proteomes" id="UP000008022"/>
    </source>
</evidence>
<reference evidence="1" key="2">
    <citation type="submission" date="2015-06" db="UniProtKB">
        <authorList>
            <consortium name="EnsemblPlants"/>
        </authorList>
    </citation>
    <scope>IDENTIFICATION</scope>
</reference>
<sequence>MLGSWEACRKEMVVDSIIDMCKEFDEAQIT</sequence>
<proteinExistence type="predicted"/>
<dbReference type="HOGENOM" id="CLU_3406970_0_0_1"/>